<evidence type="ECO:0000313" key="2">
    <source>
        <dbReference type="EMBL" id="QKF83973.1"/>
    </source>
</evidence>
<dbReference type="Proteomes" id="UP000509722">
    <property type="component" value="Chromosome"/>
</dbReference>
<name>A0AAE7E993_9BACT</name>
<dbReference type="InterPro" id="IPR014508">
    <property type="entry name" value="UCP020555_TPR-like"/>
</dbReference>
<sequence length="124" mass="14224">MENKIMKYFLVGLLALLFVGCGAKKQSNIYCWDGTYAKSVYEYINQDGDINEQIANLENLIQKSYKRNRPVAPGIYAHLGLLYSNLGNHGKFISYLDKEAQLYPESKAYIEFLKKSNKGKKDEK</sequence>
<dbReference type="Pfam" id="PF16068">
    <property type="entry name" value="DUF4810"/>
    <property type="match status" value="1"/>
</dbReference>
<evidence type="ECO:0000313" key="3">
    <source>
        <dbReference type="Proteomes" id="UP000509722"/>
    </source>
</evidence>
<dbReference type="PROSITE" id="PS50005">
    <property type="entry name" value="TPR"/>
    <property type="match status" value="1"/>
</dbReference>
<dbReference type="InterPro" id="IPR019734">
    <property type="entry name" value="TPR_rpt"/>
</dbReference>
<dbReference type="PIRSF" id="PIRSF020555">
    <property type="entry name" value="UCP020555"/>
    <property type="match status" value="1"/>
</dbReference>
<protein>
    <submittedName>
        <fullName evidence="2">Lipoprotein (DUF4810 domain)</fullName>
    </submittedName>
</protein>
<feature type="repeat" description="TPR" evidence="1">
    <location>
        <begin position="73"/>
        <end position="106"/>
    </location>
</feature>
<gene>
    <name evidence="2" type="ORF">CURT_0452</name>
</gene>
<organism evidence="2 3">
    <name type="scientific">Campylobacter ureolyticus</name>
    <dbReference type="NCBI Taxonomy" id="827"/>
    <lineage>
        <taxon>Bacteria</taxon>
        <taxon>Pseudomonadati</taxon>
        <taxon>Campylobacterota</taxon>
        <taxon>Epsilonproteobacteria</taxon>
        <taxon>Campylobacterales</taxon>
        <taxon>Campylobacteraceae</taxon>
        <taxon>Campylobacter</taxon>
    </lineage>
</organism>
<dbReference type="PROSITE" id="PS51257">
    <property type="entry name" value="PROKAR_LIPOPROTEIN"/>
    <property type="match status" value="1"/>
</dbReference>
<dbReference type="AlphaFoldDB" id="A0AAE7E993"/>
<keyword evidence="1" id="KW-0802">TPR repeat</keyword>
<keyword evidence="2" id="KW-0449">Lipoprotein</keyword>
<accession>A0AAE7E993</accession>
<dbReference type="EMBL" id="CP053832">
    <property type="protein sequence ID" value="QKF83973.1"/>
    <property type="molecule type" value="Genomic_DNA"/>
</dbReference>
<reference evidence="2 3" key="1">
    <citation type="submission" date="2020-05" db="EMBL/GenBank/DDBJ databases">
        <title>Complete genome sequencing of Campylobacter and Arcobacter type strains.</title>
        <authorList>
            <person name="Miller W.G."/>
            <person name="Yee E."/>
        </authorList>
    </citation>
    <scope>NUCLEOTIDE SEQUENCE [LARGE SCALE GENOMIC DNA]</scope>
    <source>
        <strain evidence="2 3">LMG 6451</strain>
    </source>
</reference>
<proteinExistence type="predicted"/>
<evidence type="ECO:0000256" key="1">
    <source>
        <dbReference type="PROSITE-ProRule" id="PRU00339"/>
    </source>
</evidence>